<comment type="caution">
    <text evidence="2">The sequence shown here is derived from an EMBL/GenBank/DDBJ whole genome shotgun (WGS) entry which is preliminary data.</text>
</comment>
<dbReference type="Pfam" id="PF08534">
    <property type="entry name" value="Redoxin"/>
    <property type="match status" value="1"/>
</dbReference>
<dbReference type="InterPro" id="IPR047262">
    <property type="entry name" value="PRX-like1"/>
</dbReference>
<proteinExistence type="predicted"/>
<dbReference type="PROSITE" id="PS51352">
    <property type="entry name" value="THIOREDOXIN_2"/>
    <property type="match status" value="1"/>
</dbReference>
<dbReference type="PANTHER" id="PTHR43640:SF1">
    <property type="entry name" value="THIOREDOXIN-DEPENDENT PEROXIREDOXIN"/>
    <property type="match status" value="1"/>
</dbReference>
<dbReference type="Proteomes" id="UP000565078">
    <property type="component" value="Unassembled WGS sequence"/>
</dbReference>
<feature type="domain" description="Thioredoxin" evidence="1">
    <location>
        <begin position="11"/>
        <end position="166"/>
    </location>
</feature>
<dbReference type="CDD" id="cd02969">
    <property type="entry name" value="PRX_like1"/>
    <property type="match status" value="1"/>
</dbReference>
<dbReference type="InterPro" id="IPR013766">
    <property type="entry name" value="Thioredoxin_domain"/>
</dbReference>
<name>A0A7J4IWR4_9ARCH</name>
<organism evidence="2 3">
    <name type="scientific">Candidatus Iainarchaeum sp</name>
    <dbReference type="NCBI Taxonomy" id="3101447"/>
    <lineage>
        <taxon>Archaea</taxon>
        <taxon>Candidatus Iainarchaeota</taxon>
        <taxon>Candidatus Iainarchaeia</taxon>
        <taxon>Candidatus Iainarchaeales</taxon>
        <taxon>Candidatus Iainarchaeaceae</taxon>
        <taxon>Candidatus Iainarchaeum</taxon>
    </lineage>
</organism>
<sequence length="187" mass="20440">MAVTPSDYSVLKKGDLAPGFSLSGTDGKSHSLQGAGAKKAYLVIFMCNHCPYVKPKMKYLKELNDKYAPKGLAVFGINSNDPQAYGEDDFENMKAVARQQGFGFPYLLDGIQDVARAYGAACTPDPFLFDAQMRLVYHGRIDDAHMKPHEAAKTNELEEAIAQALAGKAVSVKEEPSFGCNVKWKIN</sequence>
<dbReference type="PANTHER" id="PTHR43640">
    <property type="entry name" value="OS07G0260300 PROTEIN"/>
    <property type="match status" value="1"/>
</dbReference>
<accession>A0A7J4IWR4</accession>
<dbReference type="GO" id="GO:0016491">
    <property type="term" value="F:oxidoreductase activity"/>
    <property type="evidence" value="ECO:0007669"/>
    <property type="project" value="InterPro"/>
</dbReference>
<gene>
    <name evidence="2" type="ORF">HA254_04815</name>
</gene>
<protein>
    <submittedName>
        <fullName evidence="2">Thioredoxin family protein</fullName>
    </submittedName>
</protein>
<reference evidence="3" key="1">
    <citation type="journal article" date="2020" name="bioRxiv">
        <title>A rank-normalized archaeal taxonomy based on genome phylogeny resolves widespread incomplete and uneven classifications.</title>
        <authorList>
            <person name="Rinke C."/>
            <person name="Chuvochina M."/>
            <person name="Mussig A.J."/>
            <person name="Chaumeil P.-A."/>
            <person name="Waite D.W."/>
            <person name="Whitman W.B."/>
            <person name="Parks D.H."/>
            <person name="Hugenholtz P."/>
        </authorList>
    </citation>
    <scope>NUCLEOTIDE SEQUENCE [LARGE SCALE GENOMIC DNA]</scope>
</reference>
<dbReference type="InterPro" id="IPR013740">
    <property type="entry name" value="Redoxin"/>
</dbReference>
<dbReference type="InterPro" id="IPR036249">
    <property type="entry name" value="Thioredoxin-like_sf"/>
</dbReference>
<evidence type="ECO:0000259" key="1">
    <source>
        <dbReference type="PROSITE" id="PS51352"/>
    </source>
</evidence>
<dbReference type="SUPFAM" id="SSF52833">
    <property type="entry name" value="Thioredoxin-like"/>
    <property type="match status" value="1"/>
</dbReference>
<evidence type="ECO:0000313" key="3">
    <source>
        <dbReference type="Proteomes" id="UP000565078"/>
    </source>
</evidence>
<dbReference type="AlphaFoldDB" id="A0A7J4IWR4"/>
<evidence type="ECO:0000313" key="2">
    <source>
        <dbReference type="EMBL" id="HIH09961.1"/>
    </source>
</evidence>
<dbReference type="Gene3D" id="3.40.30.10">
    <property type="entry name" value="Glutaredoxin"/>
    <property type="match status" value="1"/>
</dbReference>
<dbReference type="EMBL" id="DUGC01000074">
    <property type="protein sequence ID" value="HIH09961.1"/>
    <property type="molecule type" value="Genomic_DNA"/>
</dbReference>